<name>A0A172ZGD4_9BACL</name>
<evidence type="ECO:0000313" key="4">
    <source>
        <dbReference type="Proteomes" id="UP000078148"/>
    </source>
</evidence>
<accession>A0A172ZGD4</accession>
<comment type="similarity">
    <text evidence="1">Belongs to the initiator RepB protein family.</text>
</comment>
<keyword evidence="4" id="KW-1185">Reference proteome</keyword>
<dbReference type="Gene3D" id="1.10.10.10">
    <property type="entry name" value="Winged helix-like DNA-binding domain superfamily/Winged helix DNA-binding domain"/>
    <property type="match status" value="2"/>
</dbReference>
<feature type="domain" description="Initiator Rep protein WH1" evidence="2">
    <location>
        <begin position="7"/>
        <end position="145"/>
    </location>
</feature>
<protein>
    <recommendedName>
        <fullName evidence="2">Initiator Rep protein WH1 domain-containing protein</fullName>
    </recommendedName>
</protein>
<dbReference type="SUPFAM" id="SSF46785">
    <property type="entry name" value="Winged helix' DNA-binding domain"/>
    <property type="match status" value="2"/>
</dbReference>
<dbReference type="Proteomes" id="UP000078148">
    <property type="component" value="Chromosome"/>
</dbReference>
<dbReference type="KEGG" id="pbv:AR543_12305"/>
<evidence type="ECO:0000313" key="3">
    <source>
        <dbReference type="EMBL" id="ANF96714.1"/>
    </source>
</evidence>
<dbReference type="Pfam" id="PF01051">
    <property type="entry name" value="Rep3_N"/>
    <property type="match status" value="1"/>
</dbReference>
<dbReference type="InterPro" id="IPR036390">
    <property type="entry name" value="WH_DNA-bd_sf"/>
</dbReference>
<evidence type="ECO:0000259" key="2">
    <source>
        <dbReference type="Pfam" id="PF01051"/>
    </source>
</evidence>
<sequence length="408" mass="47396">MRKNSLVTKSNNLIETPLNLGVVELRIIFVLISTISPSDEEFKPYRFKISDFAKLIGVKNKNVYQQIKDYTYSLMSQPFYVHDNLQVTWLASAEYFPGEGMIEVEFSPKLKPYLLQLKEKFTTYRLQDIIKLKSAYAMRIYELLKQYERIGTRTFTIQRLKELLGVEEQYPVYSDFKKRVIVKAQEEINKHTDIKIDYTEIKSGRKVSEVKFIITSKTPDKKATLLPNRETAAIAQPNTSQQLSSLLKYEFGLKQPAIQPILAEYSRDYIMENLDKVRQDVLRGKVKDIPAYTMAALKHDYRTPKTGLQAEQERLQEEKSLQKQKAIEAENYYKALSGKVSDFIQQLSADELETELAKLKASVKDKDIDIIDADATDPHRMTGAYFQQFIQKKFFADYTIEVYRGEQT</sequence>
<organism evidence="3 4">
    <name type="scientific">Paenibacillus bovis</name>
    <dbReference type="NCBI Taxonomy" id="1616788"/>
    <lineage>
        <taxon>Bacteria</taxon>
        <taxon>Bacillati</taxon>
        <taxon>Bacillota</taxon>
        <taxon>Bacilli</taxon>
        <taxon>Bacillales</taxon>
        <taxon>Paenibacillaceae</taxon>
        <taxon>Paenibacillus</taxon>
    </lineage>
</organism>
<dbReference type="InterPro" id="IPR036388">
    <property type="entry name" value="WH-like_DNA-bd_sf"/>
</dbReference>
<dbReference type="OrthoDB" id="9765378at2"/>
<dbReference type="InterPro" id="IPR000525">
    <property type="entry name" value="Initiator_Rep_WH1"/>
</dbReference>
<reference evidence="3 4" key="2">
    <citation type="journal article" date="2016" name="Int. J. Syst. Evol. Microbiol.">
        <title>Paenibacillus bovis sp. nov., isolated from raw yak (Bos grunniens) milk.</title>
        <authorList>
            <person name="Gao C."/>
            <person name="Han J."/>
            <person name="Liu Z."/>
            <person name="Xu X."/>
            <person name="Hang F."/>
            <person name="Wu Z."/>
        </authorList>
    </citation>
    <scope>NUCLEOTIDE SEQUENCE [LARGE SCALE GENOMIC DNA]</scope>
    <source>
        <strain evidence="3 4">BD3526</strain>
    </source>
</reference>
<dbReference type="EMBL" id="CP013023">
    <property type="protein sequence ID" value="ANF96714.1"/>
    <property type="molecule type" value="Genomic_DNA"/>
</dbReference>
<dbReference type="STRING" id="1616788.AR543_12305"/>
<proteinExistence type="inferred from homology"/>
<evidence type="ECO:0000256" key="1">
    <source>
        <dbReference type="ARBA" id="ARBA00038283"/>
    </source>
</evidence>
<dbReference type="GO" id="GO:0006270">
    <property type="term" value="P:DNA replication initiation"/>
    <property type="evidence" value="ECO:0007669"/>
    <property type="project" value="InterPro"/>
</dbReference>
<dbReference type="AlphaFoldDB" id="A0A172ZGD4"/>
<gene>
    <name evidence="3" type="ORF">AR543_12305</name>
</gene>
<dbReference type="Pfam" id="PF21205">
    <property type="entry name" value="Rep3_C"/>
    <property type="match status" value="1"/>
</dbReference>
<reference evidence="4" key="1">
    <citation type="submission" date="2015-10" db="EMBL/GenBank/DDBJ databases">
        <title>Genome of Paenibacillus bovis sp. nov.</title>
        <authorList>
            <person name="Wu Z."/>
            <person name="Gao C."/>
            <person name="Liu Z."/>
            <person name="Zheng H."/>
        </authorList>
    </citation>
    <scope>NUCLEOTIDE SEQUENCE [LARGE SCALE GENOMIC DNA]</scope>
    <source>
        <strain evidence="4">BD3526</strain>
    </source>
</reference>
<dbReference type="GO" id="GO:0003887">
    <property type="term" value="F:DNA-directed DNA polymerase activity"/>
    <property type="evidence" value="ECO:0007669"/>
    <property type="project" value="InterPro"/>
</dbReference>
<dbReference type="RefSeq" id="WP_060534811.1">
    <property type="nucleotide sequence ID" value="NZ_CP013023.1"/>
</dbReference>